<proteinExistence type="predicted"/>
<gene>
    <name evidence="1" type="ORF">DPMN_106836</name>
</gene>
<evidence type="ECO:0000313" key="2">
    <source>
        <dbReference type="Proteomes" id="UP000828390"/>
    </source>
</evidence>
<comment type="caution">
    <text evidence="1">The sequence shown here is derived from an EMBL/GenBank/DDBJ whole genome shotgun (WGS) entry which is preliminary data.</text>
</comment>
<protein>
    <submittedName>
        <fullName evidence="1">Uncharacterized protein</fullName>
    </submittedName>
</protein>
<dbReference type="Proteomes" id="UP000828390">
    <property type="component" value="Unassembled WGS sequence"/>
</dbReference>
<keyword evidence="2" id="KW-1185">Reference proteome</keyword>
<dbReference type="AlphaFoldDB" id="A0A9D4K5Z0"/>
<sequence length="75" mass="8356">MPPDSLSRLAMSAQCHLTHYQDWSCLHNATLLTTKAGHICTMPPDSLSRLAMPSQCHLTHYQGWPCLHNATLLSI</sequence>
<accession>A0A9D4K5Z0</accession>
<evidence type="ECO:0000313" key="1">
    <source>
        <dbReference type="EMBL" id="KAH3833524.1"/>
    </source>
</evidence>
<reference evidence="1" key="1">
    <citation type="journal article" date="2019" name="bioRxiv">
        <title>The Genome of the Zebra Mussel, Dreissena polymorpha: A Resource for Invasive Species Research.</title>
        <authorList>
            <person name="McCartney M.A."/>
            <person name="Auch B."/>
            <person name="Kono T."/>
            <person name="Mallez S."/>
            <person name="Zhang Y."/>
            <person name="Obille A."/>
            <person name="Becker A."/>
            <person name="Abrahante J.E."/>
            <person name="Garbe J."/>
            <person name="Badalamenti J.P."/>
            <person name="Herman A."/>
            <person name="Mangelson H."/>
            <person name="Liachko I."/>
            <person name="Sullivan S."/>
            <person name="Sone E.D."/>
            <person name="Koren S."/>
            <person name="Silverstein K.A.T."/>
            <person name="Beckman K.B."/>
            <person name="Gohl D.M."/>
        </authorList>
    </citation>
    <scope>NUCLEOTIDE SEQUENCE</scope>
    <source>
        <strain evidence="1">Duluth1</strain>
        <tissue evidence="1">Whole animal</tissue>
    </source>
</reference>
<reference evidence="1" key="2">
    <citation type="submission" date="2020-11" db="EMBL/GenBank/DDBJ databases">
        <authorList>
            <person name="McCartney M.A."/>
            <person name="Auch B."/>
            <person name="Kono T."/>
            <person name="Mallez S."/>
            <person name="Becker A."/>
            <person name="Gohl D.M."/>
            <person name="Silverstein K.A.T."/>
            <person name="Koren S."/>
            <person name="Bechman K.B."/>
            <person name="Herman A."/>
            <person name="Abrahante J.E."/>
            <person name="Garbe J."/>
        </authorList>
    </citation>
    <scope>NUCLEOTIDE SEQUENCE</scope>
    <source>
        <strain evidence="1">Duluth1</strain>
        <tissue evidence="1">Whole animal</tissue>
    </source>
</reference>
<organism evidence="1 2">
    <name type="scientific">Dreissena polymorpha</name>
    <name type="common">Zebra mussel</name>
    <name type="synonym">Mytilus polymorpha</name>
    <dbReference type="NCBI Taxonomy" id="45954"/>
    <lineage>
        <taxon>Eukaryota</taxon>
        <taxon>Metazoa</taxon>
        <taxon>Spiralia</taxon>
        <taxon>Lophotrochozoa</taxon>
        <taxon>Mollusca</taxon>
        <taxon>Bivalvia</taxon>
        <taxon>Autobranchia</taxon>
        <taxon>Heteroconchia</taxon>
        <taxon>Euheterodonta</taxon>
        <taxon>Imparidentia</taxon>
        <taxon>Neoheterodontei</taxon>
        <taxon>Myida</taxon>
        <taxon>Dreissenoidea</taxon>
        <taxon>Dreissenidae</taxon>
        <taxon>Dreissena</taxon>
    </lineage>
</organism>
<dbReference type="EMBL" id="JAIWYP010000004">
    <property type="protein sequence ID" value="KAH3833524.1"/>
    <property type="molecule type" value="Genomic_DNA"/>
</dbReference>
<name>A0A9D4K5Z0_DREPO</name>